<dbReference type="InterPro" id="IPR011257">
    <property type="entry name" value="DNA_glycosylase"/>
</dbReference>
<dbReference type="GO" id="GO:0006284">
    <property type="term" value="P:base-excision repair"/>
    <property type="evidence" value="ECO:0007669"/>
    <property type="project" value="InterPro"/>
</dbReference>
<dbReference type="GO" id="GO:0051536">
    <property type="term" value="F:iron-sulfur cluster binding"/>
    <property type="evidence" value="ECO:0007669"/>
    <property type="project" value="UniProtKB-KW"/>
</dbReference>
<evidence type="ECO:0000313" key="12">
    <source>
        <dbReference type="Proteomes" id="UP001431186"/>
    </source>
</evidence>
<dbReference type="PROSITE" id="PS01155">
    <property type="entry name" value="ENDONUCLEASE_III_2"/>
    <property type="match status" value="1"/>
</dbReference>
<keyword evidence="7" id="KW-0411">Iron-sulfur</keyword>
<evidence type="ECO:0000256" key="3">
    <source>
        <dbReference type="ARBA" id="ARBA00022723"/>
    </source>
</evidence>
<dbReference type="InterPro" id="IPR023170">
    <property type="entry name" value="HhH_base_excis_C"/>
</dbReference>
<gene>
    <name evidence="11" type="ORF">ATTO_02970</name>
</gene>
<keyword evidence="3" id="KW-0479">Metal-binding</keyword>
<evidence type="ECO:0000256" key="7">
    <source>
        <dbReference type="ARBA" id="ARBA00023014"/>
    </source>
</evidence>
<evidence type="ECO:0000313" key="11">
    <source>
        <dbReference type="EMBL" id="BDC90425.1"/>
    </source>
</evidence>
<comment type="similarity">
    <text evidence="2">Belongs to the Nth/MutY family.</text>
</comment>
<keyword evidence="8" id="KW-0234">DNA repair</keyword>
<dbReference type="Pfam" id="PF00730">
    <property type="entry name" value="HhH-GPD"/>
    <property type="match status" value="1"/>
</dbReference>
<dbReference type="GO" id="GO:0046872">
    <property type="term" value="F:metal ion binding"/>
    <property type="evidence" value="ECO:0007669"/>
    <property type="project" value="UniProtKB-KW"/>
</dbReference>
<feature type="domain" description="HhH-GPD" evidence="10">
    <location>
        <begin position="79"/>
        <end position="227"/>
    </location>
</feature>
<evidence type="ECO:0000256" key="1">
    <source>
        <dbReference type="ARBA" id="ARBA00001966"/>
    </source>
</evidence>
<organism evidence="11 12">
    <name type="scientific">Leptogranulimonas caecicola</name>
    <dbReference type="NCBI Taxonomy" id="2894156"/>
    <lineage>
        <taxon>Bacteria</taxon>
        <taxon>Bacillati</taxon>
        <taxon>Actinomycetota</taxon>
        <taxon>Coriobacteriia</taxon>
        <taxon>Coriobacteriales</taxon>
        <taxon>Kribbibacteriaceae</taxon>
        <taxon>Leptogranulimonas</taxon>
    </lineage>
</organism>
<keyword evidence="4" id="KW-0227">DNA damage</keyword>
<evidence type="ECO:0000256" key="9">
    <source>
        <dbReference type="ARBA" id="ARBA00023295"/>
    </source>
</evidence>
<keyword evidence="6" id="KW-0408">Iron</keyword>
<dbReference type="SMART" id="SM00478">
    <property type="entry name" value="ENDO3c"/>
    <property type="match status" value="1"/>
</dbReference>
<sequence length="326" mass="35529">MAGASVALEKHGAAAAGIGAKDVAKAVAAGRQEAGASAAMDESWGGFRARMLEQGRLHWRDLPWRHTQDPYAIWISEVMLQQTQVSRVDGRWQRWLAAFPTIEALAVAQPADVLQEWQGLGYNRRALSLHKAAQQLVEESLSTMPCDYQALVSLPGVGPATAAGIRAFAFDLPGVYLETNVRTVFLHELFPDAQKVPDSVLAPLVEAACPPDNARQWYYALLDYGAYLKRTLPNPSRRSAGHRKQSAFEGSRRQKRAILVRLLLEARDLAASGGAGGLTLEESAAQLGQKELEAGRPEPRVGLVAELLEELEREGFCHSCGGRWNA</sequence>
<keyword evidence="12" id="KW-1185">Reference proteome</keyword>
<dbReference type="AlphaFoldDB" id="A0AAU9D033"/>
<dbReference type="CDD" id="cd00056">
    <property type="entry name" value="ENDO3c"/>
    <property type="match status" value="1"/>
</dbReference>
<evidence type="ECO:0000256" key="4">
    <source>
        <dbReference type="ARBA" id="ARBA00022763"/>
    </source>
</evidence>
<dbReference type="Gene3D" id="1.10.1670.10">
    <property type="entry name" value="Helix-hairpin-Helix base-excision DNA repair enzymes (C-terminal)"/>
    <property type="match status" value="1"/>
</dbReference>
<dbReference type="GO" id="GO:0032357">
    <property type="term" value="F:oxidized purine DNA binding"/>
    <property type="evidence" value="ECO:0007669"/>
    <property type="project" value="TreeGrafter"/>
</dbReference>
<name>A0AAU9D033_9ACTN</name>
<evidence type="ECO:0000256" key="2">
    <source>
        <dbReference type="ARBA" id="ARBA00008343"/>
    </source>
</evidence>
<dbReference type="InterPro" id="IPR003265">
    <property type="entry name" value="HhH-GPD_domain"/>
</dbReference>
<comment type="cofactor">
    <cofactor evidence="1">
        <name>[4Fe-4S] cluster</name>
        <dbReference type="ChEBI" id="CHEBI:49883"/>
    </cofactor>
</comment>
<dbReference type="SUPFAM" id="SSF48150">
    <property type="entry name" value="DNA-glycosylase"/>
    <property type="match status" value="1"/>
</dbReference>
<evidence type="ECO:0000256" key="5">
    <source>
        <dbReference type="ARBA" id="ARBA00022801"/>
    </source>
</evidence>
<dbReference type="GO" id="GO:0006298">
    <property type="term" value="P:mismatch repair"/>
    <property type="evidence" value="ECO:0007669"/>
    <property type="project" value="TreeGrafter"/>
</dbReference>
<dbReference type="GO" id="GO:0000701">
    <property type="term" value="F:purine-specific mismatch base pair DNA N-glycosylase activity"/>
    <property type="evidence" value="ECO:0007669"/>
    <property type="project" value="TreeGrafter"/>
</dbReference>
<protein>
    <recommendedName>
        <fullName evidence="10">HhH-GPD domain-containing protein</fullName>
    </recommendedName>
</protein>
<dbReference type="Proteomes" id="UP001431186">
    <property type="component" value="Chromosome"/>
</dbReference>
<dbReference type="GO" id="GO:0034039">
    <property type="term" value="F:8-oxo-7,8-dihydroguanine DNA N-glycosylase activity"/>
    <property type="evidence" value="ECO:0007669"/>
    <property type="project" value="TreeGrafter"/>
</dbReference>
<dbReference type="PANTHER" id="PTHR42944:SF1">
    <property type="entry name" value="ADENINE DNA GLYCOSYLASE"/>
    <property type="match status" value="1"/>
</dbReference>
<dbReference type="KEGG" id="lcal:ATTO_02970"/>
<evidence type="ECO:0000256" key="6">
    <source>
        <dbReference type="ARBA" id="ARBA00023004"/>
    </source>
</evidence>
<accession>A0AAU9D033</accession>
<dbReference type="InterPro" id="IPR044298">
    <property type="entry name" value="MIG/MutY"/>
</dbReference>
<evidence type="ECO:0000256" key="8">
    <source>
        <dbReference type="ARBA" id="ARBA00023204"/>
    </source>
</evidence>
<evidence type="ECO:0000259" key="10">
    <source>
        <dbReference type="SMART" id="SM00478"/>
    </source>
</evidence>
<dbReference type="PANTHER" id="PTHR42944">
    <property type="entry name" value="ADENINE DNA GLYCOSYLASE"/>
    <property type="match status" value="1"/>
</dbReference>
<reference evidence="11" key="1">
    <citation type="submission" date="2021-11" db="EMBL/GenBank/DDBJ databases">
        <title>Complete genome sequence of Atopobiaceae bacterium TOC12.</title>
        <authorList>
            <person name="Morinaga K."/>
            <person name="Kusada H."/>
            <person name="Tamaki H."/>
        </authorList>
    </citation>
    <scope>NUCLEOTIDE SEQUENCE</scope>
    <source>
        <strain evidence="11">TOC12</strain>
    </source>
</reference>
<dbReference type="Gene3D" id="1.10.340.30">
    <property type="entry name" value="Hypothetical protein, domain 2"/>
    <property type="match status" value="1"/>
</dbReference>
<keyword evidence="9" id="KW-0326">Glycosidase</keyword>
<dbReference type="EMBL" id="AP025285">
    <property type="protein sequence ID" value="BDC90425.1"/>
    <property type="molecule type" value="Genomic_DNA"/>
</dbReference>
<dbReference type="InterPro" id="IPR004036">
    <property type="entry name" value="Endonuclease-III-like_CS2"/>
</dbReference>
<proteinExistence type="inferred from homology"/>
<keyword evidence="5" id="KW-0378">Hydrolase</keyword>
<dbReference type="GO" id="GO:0035485">
    <property type="term" value="F:adenine/guanine mispair binding"/>
    <property type="evidence" value="ECO:0007669"/>
    <property type="project" value="TreeGrafter"/>
</dbReference>